<gene>
    <name evidence="1" type="primary">pxpA</name>
    <name evidence="2" type="ORF">I6G21_05050</name>
</gene>
<evidence type="ECO:0000256" key="1">
    <source>
        <dbReference type="HAMAP-Rule" id="MF_00691"/>
    </source>
</evidence>
<organism evidence="2 3">
    <name type="scientific">Rothia kristinae</name>
    <dbReference type="NCBI Taxonomy" id="37923"/>
    <lineage>
        <taxon>Bacteria</taxon>
        <taxon>Bacillati</taxon>
        <taxon>Actinomycetota</taxon>
        <taxon>Actinomycetes</taxon>
        <taxon>Micrococcales</taxon>
        <taxon>Micrococcaceae</taxon>
        <taxon>Rothia</taxon>
    </lineage>
</organism>
<dbReference type="GO" id="GO:0017168">
    <property type="term" value="F:5-oxoprolinase (ATP-hydrolyzing) activity"/>
    <property type="evidence" value="ECO:0007669"/>
    <property type="project" value="UniProtKB-UniRule"/>
</dbReference>
<comment type="function">
    <text evidence="1">Catalyzes the cleavage of 5-oxoproline to form L-glutamate coupled to the hydrolysis of ATP to ADP and inorganic phosphate.</text>
</comment>
<dbReference type="InterPro" id="IPR011330">
    <property type="entry name" value="Glyco_hydro/deAcase_b/a-brl"/>
</dbReference>
<dbReference type="HAMAP" id="MF_00691">
    <property type="entry name" value="PxpA"/>
    <property type="match status" value="1"/>
</dbReference>
<dbReference type="SUPFAM" id="SSF88713">
    <property type="entry name" value="Glycoside hydrolase/deacetylase"/>
    <property type="match status" value="1"/>
</dbReference>
<keyword evidence="1" id="KW-0547">Nucleotide-binding</keyword>
<dbReference type="Gene3D" id="3.20.20.370">
    <property type="entry name" value="Glycoside hydrolase/deacetylase"/>
    <property type="match status" value="1"/>
</dbReference>
<dbReference type="GO" id="GO:0005524">
    <property type="term" value="F:ATP binding"/>
    <property type="evidence" value="ECO:0007669"/>
    <property type="project" value="UniProtKB-UniRule"/>
</dbReference>
<dbReference type="Pfam" id="PF03746">
    <property type="entry name" value="LamB_YcsF"/>
    <property type="match status" value="1"/>
</dbReference>
<keyword evidence="1" id="KW-0067">ATP-binding</keyword>
<dbReference type="RefSeq" id="WP_129357989.1">
    <property type="nucleotide sequence ID" value="NZ_CP065738.1"/>
</dbReference>
<accession>A0A7T3CK76</accession>
<proteinExistence type="inferred from homology"/>
<dbReference type="GeneID" id="61262738"/>
<dbReference type="NCBIfam" id="NF003814">
    <property type="entry name" value="PRK05406.1-3"/>
    <property type="match status" value="1"/>
</dbReference>
<protein>
    <recommendedName>
        <fullName evidence="1">5-oxoprolinase subunit A</fullName>
        <shortName evidence="1">5-OPase subunit A</shortName>
        <ecNumber evidence="1">3.5.2.9</ecNumber>
    </recommendedName>
    <alternativeName>
        <fullName evidence="1">5-oxoprolinase (ATP-hydrolyzing) subunit A</fullName>
    </alternativeName>
</protein>
<dbReference type="EMBL" id="CP065738">
    <property type="protein sequence ID" value="QPT54515.1"/>
    <property type="molecule type" value="Genomic_DNA"/>
</dbReference>
<comment type="similarity">
    <text evidence="1">Belongs to the LamB/PxpA family.</text>
</comment>
<dbReference type="CDD" id="cd10787">
    <property type="entry name" value="LamB_YcsF_like"/>
    <property type="match status" value="1"/>
</dbReference>
<dbReference type="AlphaFoldDB" id="A0A7T3CK76"/>
<dbReference type="Proteomes" id="UP000594975">
    <property type="component" value="Chromosome"/>
</dbReference>
<comment type="catalytic activity">
    <reaction evidence="1">
        <text>5-oxo-L-proline + ATP + 2 H2O = L-glutamate + ADP + phosphate + H(+)</text>
        <dbReference type="Rhea" id="RHEA:10348"/>
        <dbReference type="ChEBI" id="CHEBI:15377"/>
        <dbReference type="ChEBI" id="CHEBI:15378"/>
        <dbReference type="ChEBI" id="CHEBI:29985"/>
        <dbReference type="ChEBI" id="CHEBI:30616"/>
        <dbReference type="ChEBI" id="CHEBI:43474"/>
        <dbReference type="ChEBI" id="CHEBI:58402"/>
        <dbReference type="ChEBI" id="CHEBI:456216"/>
        <dbReference type="EC" id="3.5.2.9"/>
    </reaction>
</comment>
<name>A0A7T3CK76_9MICC</name>
<evidence type="ECO:0000313" key="2">
    <source>
        <dbReference type="EMBL" id="QPT54515.1"/>
    </source>
</evidence>
<dbReference type="PANTHER" id="PTHR30292:SF0">
    <property type="entry name" value="5-OXOPROLINASE SUBUNIT A"/>
    <property type="match status" value="1"/>
</dbReference>
<reference evidence="2 3" key="1">
    <citation type="submission" date="2020-12" db="EMBL/GenBank/DDBJ databases">
        <title>FDA dAtabase for Regulatory Grade micrObial Sequences (FDA-ARGOS): Supporting development and validation of Infectious Disease Dx tests.</title>
        <authorList>
            <person name="Sproer C."/>
            <person name="Gronow S."/>
            <person name="Severitt S."/>
            <person name="Schroder I."/>
            <person name="Tallon L."/>
            <person name="Sadzewicz L."/>
            <person name="Zhao X."/>
            <person name="Boylan J."/>
            <person name="Ott S."/>
            <person name="Bowen H."/>
            <person name="Vavikolanu K."/>
            <person name="Mehta A."/>
            <person name="Aluvathingal J."/>
            <person name="Nadendla S."/>
            <person name="Lowell S."/>
            <person name="Myers T."/>
            <person name="Yan Y."/>
            <person name="Sichtig H."/>
        </authorList>
    </citation>
    <scope>NUCLEOTIDE SEQUENCE [LARGE SCALE GENOMIC DNA]</scope>
    <source>
        <strain evidence="2 3">FDAARGOS_864</strain>
    </source>
</reference>
<evidence type="ECO:0000313" key="3">
    <source>
        <dbReference type="Proteomes" id="UP000594975"/>
    </source>
</evidence>
<dbReference type="EC" id="3.5.2.9" evidence="1"/>
<keyword evidence="1" id="KW-0378">Hydrolase</keyword>
<dbReference type="KEGG" id="rkr:I6G21_05050"/>
<sequence length="265" mass="27205">MTGVGDRGPGAAPRIDLNSDSGESFGSWTMGDDAAMAGLASSLNVACGFHAGDPSVARATCRAAVEHGTAIGAHVAYPDLQGFGRRRLEMAHHELVDAVIWQIGALQAIARAEGAQVSYVKPHGALYNVIARERGQAAAVAEGVATALPGAAILVLPGSVIEEEAQAAGLRPVREAFADRGYLPDGSLVPRREAGAVLHDPEQIAARVLRMVSEGVVQAVDGTQVRLGAESVCVHGDTPDAVGIARAVRGALQEAGVEIAPFTAQ</sequence>
<dbReference type="NCBIfam" id="NF003816">
    <property type="entry name" value="PRK05406.1-5"/>
    <property type="match status" value="1"/>
</dbReference>
<dbReference type="PANTHER" id="PTHR30292">
    <property type="entry name" value="UNCHARACTERIZED PROTEIN YBGL-RELATED"/>
    <property type="match status" value="1"/>
</dbReference>
<dbReference type="GO" id="GO:0005975">
    <property type="term" value="P:carbohydrate metabolic process"/>
    <property type="evidence" value="ECO:0007669"/>
    <property type="project" value="InterPro"/>
</dbReference>
<dbReference type="InterPro" id="IPR005501">
    <property type="entry name" value="LamB/YcsF/PxpA-like"/>
</dbReference>
<comment type="subunit">
    <text evidence="1">Forms a complex composed of PxpA, PxpB and PxpC.</text>
</comment>